<keyword evidence="2" id="KW-1185">Reference proteome</keyword>
<accession>A0A3S5AZW4</accession>
<dbReference type="Proteomes" id="UP000784294">
    <property type="component" value="Unassembled WGS sequence"/>
</dbReference>
<proteinExistence type="predicted"/>
<organism evidence="1 2">
    <name type="scientific">Protopolystoma xenopodis</name>
    <dbReference type="NCBI Taxonomy" id="117903"/>
    <lineage>
        <taxon>Eukaryota</taxon>
        <taxon>Metazoa</taxon>
        <taxon>Spiralia</taxon>
        <taxon>Lophotrochozoa</taxon>
        <taxon>Platyhelminthes</taxon>
        <taxon>Monogenea</taxon>
        <taxon>Polyopisthocotylea</taxon>
        <taxon>Polystomatidea</taxon>
        <taxon>Polystomatidae</taxon>
        <taxon>Protopolystoma</taxon>
    </lineage>
</organism>
<reference evidence="1" key="1">
    <citation type="submission" date="2018-11" db="EMBL/GenBank/DDBJ databases">
        <authorList>
            <consortium name="Pathogen Informatics"/>
        </authorList>
    </citation>
    <scope>NUCLEOTIDE SEQUENCE</scope>
</reference>
<sequence length="117" mass="13167">MCSLTPGCNFLRFLEFSVPCSNFHGSIGHSVPRQQLLLINTPCDQLTHANKLHLARAGIELMTMCTVGRCFNHLATWKGYFNRGSRVCIDFVSQKIAWQHKETFRCTSHLEAGGKVV</sequence>
<name>A0A3S5AZW4_9PLAT</name>
<dbReference type="EMBL" id="CAAALY010104827">
    <property type="protein sequence ID" value="VEL29626.1"/>
    <property type="molecule type" value="Genomic_DNA"/>
</dbReference>
<comment type="caution">
    <text evidence="1">The sequence shown here is derived from an EMBL/GenBank/DDBJ whole genome shotgun (WGS) entry which is preliminary data.</text>
</comment>
<protein>
    <submittedName>
        <fullName evidence="1">Uncharacterized protein</fullName>
    </submittedName>
</protein>
<gene>
    <name evidence="1" type="ORF">PXEA_LOCUS23066</name>
</gene>
<dbReference type="AlphaFoldDB" id="A0A3S5AZW4"/>
<evidence type="ECO:0000313" key="1">
    <source>
        <dbReference type="EMBL" id="VEL29626.1"/>
    </source>
</evidence>
<evidence type="ECO:0000313" key="2">
    <source>
        <dbReference type="Proteomes" id="UP000784294"/>
    </source>
</evidence>